<dbReference type="RefSeq" id="WP_159443282.1">
    <property type="nucleotide sequence ID" value="NZ_FUXI01000023.1"/>
</dbReference>
<dbReference type="SMART" id="SM00342">
    <property type="entry name" value="HTH_ARAC"/>
    <property type="match status" value="1"/>
</dbReference>
<dbReference type="PRINTS" id="PR00032">
    <property type="entry name" value="HTHARAC"/>
</dbReference>
<dbReference type="GO" id="GO:0043565">
    <property type="term" value="F:sequence-specific DNA binding"/>
    <property type="evidence" value="ECO:0007669"/>
    <property type="project" value="InterPro"/>
</dbReference>
<dbReference type="InterPro" id="IPR009057">
    <property type="entry name" value="Homeodomain-like_sf"/>
</dbReference>
<dbReference type="PROSITE" id="PS01124">
    <property type="entry name" value="HTH_ARAC_FAMILY_2"/>
    <property type="match status" value="1"/>
</dbReference>
<organism evidence="5 6">
    <name type="scientific">Pilibacter termitis</name>
    <dbReference type="NCBI Taxonomy" id="263852"/>
    <lineage>
        <taxon>Bacteria</taxon>
        <taxon>Bacillati</taxon>
        <taxon>Bacillota</taxon>
        <taxon>Bacilli</taxon>
        <taxon>Lactobacillales</taxon>
        <taxon>Enterococcaceae</taxon>
        <taxon>Pilibacter</taxon>
    </lineage>
</organism>
<protein>
    <submittedName>
        <fullName evidence="5">Helix-turn-helix domain-containing protein</fullName>
    </submittedName>
</protein>
<evidence type="ECO:0000256" key="3">
    <source>
        <dbReference type="ARBA" id="ARBA00023163"/>
    </source>
</evidence>
<dbReference type="PANTHER" id="PTHR43280">
    <property type="entry name" value="ARAC-FAMILY TRANSCRIPTIONAL REGULATOR"/>
    <property type="match status" value="1"/>
</dbReference>
<dbReference type="OrthoDB" id="183331at2"/>
<dbReference type="InterPro" id="IPR020449">
    <property type="entry name" value="Tscrpt_reg_AraC-type_HTH"/>
</dbReference>
<keyword evidence="1" id="KW-0805">Transcription regulation</keyword>
<dbReference type="AlphaFoldDB" id="A0A1T4PVH6"/>
<feature type="domain" description="HTH araC/xylS-type" evidence="4">
    <location>
        <begin position="164"/>
        <end position="236"/>
    </location>
</feature>
<dbReference type="EMBL" id="FUXI01000023">
    <property type="protein sequence ID" value="SJZ95525.1"/>
    <property type="molecule type" value="Genomic_DNA"/>
</dbReference>
<keyword evidence="3" id="KW-0804">Transcription</keyword>
<gene>
    <name evidence="5" type="ORF">SAMN02745116_01941</name>
</gene>
<accession>A0A1T4PVH6</accession>
<proteinExistence type="predicted"/>
<evidence type="ECO:0000256" key="1">
    <source>
        <dbReference type="ARBA" id="ARBA00023015"/>
    </source>
</evidence>
<keyword evidence="6" id="KW-1185">Reference proteome</keyword>
<dbReference type="Proteomes" id="UP000190328">
    <property type="component" value="Unassembled WGS sequence"/>
</dbReference>
<evidence type="ECO:0000256" key="2">
    <source>
        <dbReference type="ARBA" id="ARBA00023125"/>
    </source>
</evidence>
<dbReference type="Gene3D" id="1.10.10.60">
    <property type="entry name" value="Homeodomain-like"/>
    <property type="match status" value="1"/>
</dbReference>
<evidence type="ECO:0000259" key="4">
    <source>
        <dbReference type="PROSITE" id="PS01124"/>
    </source>
</evidence>
<dbReference type="Pfam" id="PF12833">
    <property type="entry name" value="HTH_18"/>
    <property type="match status" value="1"/>
</dbReference>
<dbReference type="STRING" id="263852.SAMN02745116_01941"/>
<sequence length="241" mass="28359">MKGNKELKEEIITEISSLEFVDFVAFKDVATSVLTVHKNEIEQLKKKENLEKWISEYETIDQKLPVLSTNKHATFRLYEEMLFHRVVLSREQEILGNLIIGGLQSLSDELSDTVEELFLLIKQTINAVFEKNDEEIHQMIHLLKKVCPEREGVEKLLLSFPRHSIYTINKQFKIHFEQTANQYYKELCFNYALKQISETDRACSEIAEEIGYCQYTSFSRAFKSRIGVTPNEYREKKCKRF</sequence>
<dbReference type="InterPro" id="IPR018060">
    <property type="entry name" value="HTH_AraC"/>
</dbReference>
<dbReference type="GO" id="GO:0003700">
    <property type="term" value="F:DNA-binding transcription factor activity"/>
    <property type="evidence" value="ECO:0007669"/>
    <property type="project" value="InterPro"/>
</dbReference>
<dbReference type="PANTHER" id="PTHR43280:SF2">
    <property type="entry name" value="HTH-TYPE TRANSCRIPTIONAL REGULATOR EXSA"/>
    <property type="match status" value="1"/>
</dbReference>
<dbReference type="SUPFAM" id="SSF46689">
    <property type="entry name" value="Homeodomain-like"/>
    <property type="match status" value="1"/>
</dbReference>
<evidence type="ECO:0000313" key="5">
    <source>
        <dbReference type="EMBL" id="SJZ95525.1"/>
    </source>
</evidence>
<name>A0A1T4PVH6_9ENTE</name>
<keyword evidence="2" id="KW-0238">DNA-binding</keyword>
<evidence type="ECO:0000313" key="6">
    <source>
        <dbReference type="Proteomes" id="UP000190328"/>
    </source>
</evidence>
<reference evidence="5 6" key="1">
    <citation type="submission" date="2017-02" db="EMBL/GenBank/DDBJ databases">
        <authorList>
            <person name="Peterson S.W."/>
        </authorList>
    </citation>
    <scope>NUCLEOTIDE SEQUENCE [LARGE SCALE GENOMIC DNA]</scope>
    <source>
        <strain evidence="5 6">ATCC BAA-1030</strain>
    </source>
</reference>